<evidence type="ECO:0000313" key="2">
    <source>
        <dbReference type="Proteomes" id="UP000706891"/>
    </source>
</evidence>
<name>A0A939B8N9_9BACT</name>
<dbReference type="EMBL" id="JACJJG010000181">
    <property type="protein sequence ID" value="MBM6674996.1"/>
    <property type="molecule type" value="Genomic_DNA"/>
</dbReference>
<keyword evidence="1" id="KW-0808">Transferase</keyword>
<protein>
    <submittedName>
        <fullName evidence="1">Cytidylate kinase-like family protein</fullName>
    </submittedName>
</protein>
<keyword evidence="1" id="KW-0418">Kinase</keyword>
<reference evidence="1" key="2">
    <citation type="journal article" date="2021" name="Sci. Rep.">
        <title>The distribution of antibiotic resistance genes in chicken gut microbiota commensals.</title>
        <authorList>
            <person name="Juricova H."/>
            <person name="Matiasovicova J."/>
            <person name="Kubasova T."/>
            <person name="Cejkova D."/>
            <person name="Rychlik I."/>
        </authorList>
    </citation>
    <scope>NUCLEOTIDE SEQUENCE</scope>
    <source>
        <strain evidence="1">An824</strain>
    </source>
</reference>
<gene>
    <name evidence="1" type="ORF">H6A34_14125</name>
</gene>
<dbReference type="GO" id="GO:0016301">
    <property type="term" value="F:kinase activity"/>
    <property type="evidence" value="ECO:0007669"/>
    <property type="project" value="UniProtKB-KW"/>
</dbReference>
<dbReference type="AlphaFoldDB" id="A0A939B8N9"/>
<comment type="caution">
    <text evidence="1">The sequence shown here is derived from an EMBL/GenBank/DDBJ whole genome shotgun (WGS) entry which is preliminary data.</text>
</comment>
<proteinExistence type="predicted"/>
<sequence>MIITIARQCGCGALHIGEQLAARYDIPFYTRKSLLEMARAKGVLAEMDDFFEERPVDELQFAISALGHDEGPLHSRALDILSDMIGQSECIIVGRCGNYIFRHRSDLVSVFLKGREADRIRAVAAEEGVTPRKAAAIVHDMDDSRVRYHMYYTHLQWGNSADYDLCFDSVRLGTEKSVALIGQYIEGLGIRRKEA</sequence>
<dbReference type="Gene3D" id="3.40.50.300">
    <property type="entry name" value="P-loop containing nucleotide triphosphate hydrolases"/>
    <property type="match status" value="1"/>
</dbReference>
<keyword evidence="2" id="KW-1185">Reference proteome</keyword>
<accession>A0A939B8N9</accession>
<reference evidence="1" key="1">
    <citation type="submission" date="2020-08" db="EMBL/GenBank/DDBJ databases">
        <authorList>
            <person name="Cejkova D."/>
            <person name="Kubasova T."/>
            <person name="Jahodarova E."/>
            <person name="Rychlik I."/>
        </authorList>
    </citation>
    <scope>NUCLEOTIDE SEQUENCE</scope>
    <source>
        <strain evidence="1">An824</strain>
    </source>
</reference>
<dbReference type="Pfam" id="PF13189">
    <property type="entry name" value="Cytidylate_kin2"/>
    <property type="match status" value="1"/>
</dbReference>
<dbReference type="Proteomes" id="UP000706891">
    <property type="component" value="Unassembled WGS sequence"/>
</dbReference>
<evidence type="ECO:0000313" key="1">
    <source>
        <dbReference type="EMBL" id="MBM6674996.1"/>
    </source>
</evidence>
<organism evidence="1 2">
    <name type="scientific">Marseilla massiliensis</name>
    <dbReference type="NCBI Taxonomy" id="1841864"/>
    <lineage>
        <taxon>Bacteria</taxon>
        <taxon>Pseudomonadati</taxon>
        <taxon>Bacteroidota</taxon>
        <taxon>Bacteroidia</taxon>
        <taxon>Bacteroidales</taxon>
        <taxon>Prevotellaceae</taxon>
        <taxon>Marseilla</taxon>
    </lineage>
</organism>
<dbReference type="InterPro" id="IPR027417">
    <property type="entry name" value="P-loop_NTPase"/>
</dbReference>